<name>A0A151SIH9_CAJCA</name>
<organism evidence="1 2">
    <name type="scientific">Cajanus cajan</name>
    <name type="common">Pigeon pea</name>
    <name type="synonym">Cajanus indicus</name>
    <dbReference type="NCBI Taxonomy" id="3821"/>
    <lineage>
        <taxon>Eukaryota</taxon>
        <taxon>Viridiplantae</taxon>
        <taxon>Streptophyta</taxon>
        <taxon>Embryophyta</taxon>
        <taxon>Tracheophyta</taxon>
        <taxon>Spermatophyta</taxon>
        <taxon>Magnoliopsida</taxon>
        <taxon>eudicotyledons</taxon>
        <taxon>Gunneridae</taxon>
        <taxon>Pentapetalae</taxon>
        <taxon>rosids</taxon>
        <taxon>fabids</taxon>
        <taxon>Fabales</taxon>
        <taxon>Fabaceae</taxon>
        <taxon>Papilionoideae</taxon>
        <taxon>50 kb inversion clade</taxon>
        <taxon>NPAAA clade</taxon>
        <taxon>indigoferoid/millettioid clade</taxon>
        <taxon>Phaseoleae</taxon>
        <taxon>Cajanus</taxon>
    </lineage>
</organism>
<protein>
    <submittedName>
        <fullName evidence="1">Retrovirus-related Pol polyprotein from transposon TNT 1-94</fullName>
    </submittedName>
</protein>
<accession>A0A151SIH9</accession>
<dbReference type="CDD" id="cd09272">
    <property type="entry name" value="RNase_HI_RT_Ty1"/>
    <property type="match status" value="1"/>
</dbReference>
<proteinExistence type="predicted"/>
<dbReference type="Proteomes" id="UP000075243">
    <property type="component" value="Chromosome 11"/>
</dbReference>
<gene>
    <name evidence="1" type="ORF">KK1_000756</name>
</gene>
<dbReference type="PANTHER" id="PTHR11439:SF467">
    <property type="entry name" value="INTEGRASE CATALYTIC DOMAIN-CONTAINING PROTEIN"/>
    <property type="match status" value="1"/>
</dbReference>
<dbReference type="EMBL" id="CM003613">
    <property type="protein sequence ID" value="KYP54565.1"/>
    <property type="molecule type" value="Genomic_DNA"/>
</dbReference>
<evidence type="ECO:0000313" key="2">
    <source>
        <dbReference type="Proteomes" id="UP000075243"/>
    </source>
</evidence>
<keyword evidence="2" id="KW-1185">Reference proteome</keyword>
<dbReference type="PANTHER" id="PTHR11439">
    <property type="entry name" value="GAG-POL-RELATED RETROTRANSPOSON"/>
    <property type="match status" value="1"/>
</dbReference>
<dbReference type="AlphaFoldDB" id="A0A151SIH9"/>
<dbReference type="Gramene" id="C.cajan_00736.t">
    <property type="protein sequence ID" value="C.cajan_00736.t.cds1"/>
    <property type="gene ID" value="C.cajan_00736"/>
</dbReference>
<reference evidence="1 2" key="1">
    <citation type="journal article" date="2012" name="Nat. Biotechnol.">
        <title>Draft genome sequence of pigeonpea (Cajanus cajan), an orphan legume crop of resource-poor farmers.</title>
        <authorList>
            <person name="Varshney R.K."/>
            <person name="Chen W."/>
            <person name="Li Y."/>
            <person name="Bharti A.K."/>
            <person name="Saxena R.K."/>
            <person name="Schlueter J.A."/>
            <person name="Donoghue M.T."/>
            <person name="Azam S."/>
            <person name="Fan G."/>
            <person name="Whaley A.M."/>
            <person name="Farmer A.D."/>
            <person name="Sheridan J."/>
            <person name="Iwata A."/>
            <person name="Tuteja R."/>
            <person name="Penmetsa R.V."/>
            <person name="Wu W."/>
            <person name="Upadhyaya H.D."/>
            <person name="Yang S.P."/>
            <person name="Shah T."/>
            <person name="Saxena K.B."/>
            <person name="Michael T."/>
            <person name="McCombie W.R."/>
            <person name="Yang B."/>
            <person name="Zhang G."/>
            <person name="Yang H."/>
            <person name="Wang J."/>
            <person name="Spillane C."/>
            <person name="Cook D.R."/>
            <person name="May G.D."/>
            <person name="Xu X."/>
            <person name="Jackson S.A."/>
        </authorList>
    </citation>
    <scope>NUCLEOTIDE SEQUENCE [LARGE SCALE GENOMIC DNA]</scope>
    <source>
        <strain evidence="2">cv. Asha</strain>
    </source>
</reference>
<dbReference type="STRING" id="3821.A0A151SIH9"/>
<sequence length="108" mass="12224">MSNPGRKHWEAIKWLLRYLKGTSKIALYFSKNDVVVKGYSDADLRGCSNIKKSTTGFVFTIGATIVSWMSQTQKSVAFSTTEAEYMVISKASKEMIWLKSFLEELGKK</sequence>
<evidence type="ECO:0000313" key="1">
    <source>
        <dbReference type="EMBL" id="KYP54565.1"/>
    </source>
</evidence>